<evidence type="ECO:0000256" key="3">
    <source>
        <dbReference type="SAM" id="MobiDB-lite"/>
    </source>
</evidence>
<name>A0ABU9ASP5_9BACT</name>
<accession>A0ABU9ASP5</accession>
<evidence type="ECO:0000256" key="1">
    <source>
        <dbReference type="ARBA" id="ARBA00022723"/>
    </source>
</evidence>
<evidence type="ECO:0000256" key="4">
    <source>
        <dbReference type="SAM" id="SignalP"/>
    </source>
</evidence>
<reference evidence="6 7" key="1">
    <citation type="submission" date="2024-04" db="EMBL/GenBank/DDBJ databases">
        <title>Luteolibacter sp. isolated from soil.</title>
        <authorList>
            <person name="An J."/>
        </authorList>
    </citation>
    <scope>NUCLEOTIDE SEQUENCE [LARGE SCALE GENOMIC DNA]</scope>
    <source>
        <strain evidence="6 7">Y139</strain>
    </source>
</reference>
<organism evidence="6 7">
    <name type="scientific">Luteolibacter soli</name>
    <dbReference type="NCBI Taxonomy" id="3135280"/>
    <lineage>
        <taxon>Bacteria</taxon>
        <taxon>Pseudomonadati</taxon>
        <taxon>Verrucomicrobiota</taxon>
        <taxon>Verrucomicrobiia</taxon>
        <taxon>Verrucomicrobiales</taxon>
        <taxon>Verrucomicrobiaceae</taxon>
        <taxon>Luteolibacter</taxon>
    </lineage>
</organism>
<evidence type="ECO:0000313" key="7">
    <source>
        <dbReference type="Proteomes" id="UP001371305"/>
    </source>
</evidence>
<evidence type="ECO:0000313" key="6">
    <source>
        <dbReference type="EMBL" id="MEK7949710.1"/>
    </source>
</evidence>
<dbReference type="PANTHER" id="PTHR10891">
    <property type="entry name" value="EF-HAND CALCIUM-BINDING DOMAIN CONTAINING PROTEIN"/>
    <property type="match status" value="1"/>
</dbReference>
<dbReference type="Gene3D" id="1.10.238.10">
    <property type="entry name" value="EF-hand"/>
    <property type="match status" value="2"/>
</dbReference>
<dbReference type="InterPro" id="IPR011992">
    <property type="entry name" value="EF-hand-dom_pair"/>
</dbReference>
<dbReference type="SUPFAM" id="SSF47473">
    <property type="entry name" value="EF-hand"/>
    <property type="match status" value="1"/>
</dbReference>
<feature type="compositionally biased region" description="Acidic residues" evidence="3">
    <location>
        <begin position="43"/>
        <end position="70"/>
    </location>
</feature>
<feature type="domain" description="EF-hand" evidence="5">
    <location>
        <begin position="225"/>
        <end position="255"/>
    </location>
</feature>
<dbReference type="SMART" id="SM00054">
    <property type="entry name" value="EFh"/>
    <property type="match status" value="3"/>
</dbReference>
<dbReference type="InterPro" id="IPR018247">
    <property type="entry name" value="EF_Hand_1_Ca_BS"/>
</dbReference>
<evidence type="ECO:0000256" key="2">
    <source>
        <dbReference type="ARBA" id="ARBA00022737"/>
    </source>
</evidence>
<dbReference type="RefSeq" id="WP_341403128.1">
    <property type="nucleotide sequence ID" value="NZ_JBBUKT010000001.1"/>
</dbReference>
<keyword evidence="4" id="KW-0732">Signal</keyword>
<gene>
    <name evidence="6" type="ORF">WKV53_04355</name>
</gene>
<dbReference type="Pfam" id="PF13202">
    <property type="entry name" value="EF-hand_5"/>
    <property type="match status" value="1"/>
</dbReference>
<dbReference type="InterPro" id="IPR039647">
    <property type="entry name" value="EF_hand_pair_protein_CML-like"/>
</dbReference>
<evidence type="ECO:0000259" key="5">
    <source>
        <dbReference type="PROSITE" id="PS50222"/>
    </source>
</evidence>
<protein>
    <submittedName>
        <fullName evidence="6">EF-hand domain-containing protein</fullName>
    </submittedName>
</protein>
<dbReference type="PROSITE" id="PS00018">
    <property type="entry name" value="EF_HAND_1"/>
    <property type="match status" value="4"/>
</dbReference>
<comment type="caution">
    <text evidence="6">The sequence shown here is derived from an EMBL/GenBank/DDBJ whole genome shotgun (WGS) entry which is preliminary data.</text>
</comment>
<feature type="signal peptide" evidence="4">
    <location>
        <begin position="1"/>
        <end position="23"/>
    </location>
</feature>
<dbReference type="InterPro" id="IPR002048">
    <property type="entry name" value="EF_hand_dom"/>
</dbReference>
<keyword evidence="7" id="KW-1185">Reference proteome</keyword>
<keyword evidence="1" id="KW-0479">Metal-binding</keyword>
<feature type="domain" description="EF-hand" evidence="5">
    <location>
        <begin position="188"/>
        <end position="223"/>
    </location>
</feature>
<sequence>MKFSLALCSVVFASSLLPLSAQEGKVEAVEPADSDPSKPVALPDDESDDGAADEEDDEGTDVGLPEDPESTDGIYTFGGSGPEEDGDIDPVIYQSGVPAGPKVSAKEKRANLQADIVDGCIVTYGAWDGDGNGALDLEEFSAHWPGPVRSHARAFKRIDKDRNGLITASEFSLKKTSPAVMPKAMGILEAAEYRSSFNALDFDGNGYLTFGEFTAVLRPIGPGILEAIFAEADRNGDGKISFAEYTHRPVNVAGVE</sequence>
<dbReference type="CDD" id="cd00051">
    <property type="entry name" value="EFh"/>
    <property type="match status" value="1"/>
</dbReference>
<keyword evidence="2" id="KW-0677">Repeat</keyword>
<dbReference type="EMBL" id="JBBUKT010000001">
    <property type="protein sequence ID" value="MEK7949710.1"/>
    <property type="molecule type" value="Genomic_DNA"/>
</dbReference>
<proteinExistence type="predicted"/>
<dbReference type="Proteomes" id="UP001371305">
    <property type="component" value="Unassembled WGS sequence"/>
</dbReference>
<dbReference type="Pfam" id="PF13499">
    <property type="entry name" value="EF-hand_7"/>
    <property type="match status" value="1"/>
</dbReference>
<dbReference type="PROSITE" id="PS50222">
    <property type="entry name" value="EF_HAND_2"/>
    <property type="match status" value="2"/>
</dbReference>
<feature type="chain" id="PRO_5045569853" evidence="4">
    <location>
        <begin position="24"/>
        <end position="256"/>
    </location>
</feature>
<feature type="region of interest" description="Disordered" evidence="3">
    <location>
        <begin position="23"/>
        <end position="95"/>
    </location>
</feature>